<dbReference type="Gene3D" id="3.20.20.210">
    <property type="match status" value="1"/>
</dbReference>
<proteinExistence type="predicted"/>
<comment type="caution">
    <text evidence="1">The sequence shown here is derived from an EMBL/GenBank/DDBJ whole genome shotgun (WGS) entry which is preliminary data.</text>
</comment>
<dbReference type="EMBL" id="MWDQ01000027">
    <property type="protein sequence ID" value="OQB74830.1"/>
    <property type="molecule type" value="Genomic_DNA"/>
</dbReference>
<evidence type="ECO:0000313" key="1">
    <source>
        <dbReference type="EMBL" id="OQB74830.1"/>
    </source>
</evidence>
<gene>
    <name evidence="1" type="ORF">BWX89_00318</name>
</gene>
<name>A0A1V6CD74_UNCT6</name>
<dbReference type="Proteomes" id="UP000485562">
    <property type="component" value="Unassembled WGS sequence"/>
</dbReference>
<protein>
    <recommendedName>
        <fullName evidence="2">Uroporphyrinogen decarboxylase (URO-D) domain-containing protein</fullName>
    </recommendedName>
</protein>
<evidence type="ECO:0008006" key="2">
    <source>
        <dbReference type="Google" id="ProtNLM"/>
    </source>
</evidence>
<dbReference type="InterPro" id="IPR038071">
    <property type="entry name" value="UROD/MetE-like_sf"/>
</dbReference>
<accession>A0A1V6CD74</accession>
<dbReference type="AlphaFoldDB" id="A0A1V6CD74"/>
<sequence length="355" mass="41210">MLYKKDWTETKQRLDSFWNGKYIGRPCVAIYAQDKKANVSPPELPLSDEDRYLNIDWFLKNLEYRFSNTAYIAEALPSDSVMAGYTLSYRASVKFNPTTVWIEPVEDIDVEDEKTFDLDLESKEIKKFFNFYNRFVQAGSKKFLIGQPAILPGHDLLSMLMGSGKFLIGLIDNSVAMKSAIMKLAENWVLINKKIIEIYKEYQEGYGICWLALWCPYSFVSTQSDISCMLSKEMFEQFIIPEIEMVCREFKTVVYHLDGPGALHHLDRLCKIPEIQMIQWVPGAGSTYSVREWLWLYKKIQDSGKKVMAYVMPEEVEFFIKNLDAKLSYIVCNCKTRKNAEHLLINIEKWSGAKI</sequence>
<organism evidence="1">
    <name type="scientific">candidate division TA06 bacterium ADurb.Bin131</name>
    <dbReference type="NCBI Taxonomy" id="1852827"/>
    <lineage>
        <taxon>Bacteria</taxon>
        <taxon>Bacteria division TA06</taxon>
    </lineage>
</organism>
<reference evidence="1" key="1">
    <citation type="submission" date="2017-02" db="EMBL/GenBank/DDBJ databases">
        <title>Delving into the versatile metabolic prowess of the omnipresent phylum Bacteroidetes.</title>
        <authorList>
            <person name="Nobu M.K."/>
            <person name="Mei R."/>
            <person name="Narihiro T."/>
            <person name="Kuroda K."/>
            <person name="Liu W.-T."/>
        </authorList>
    </citation>
    <scope>NUCLEOTIDE SEQUENCE</scope>
    <source>
        <strain evidence="1">ADurb.Bin131</strain>
    </source>
</reference>